<evidence type="ECO:0000313" key="3">
    <source>
        <dbReference type="Proteomes" id="UP000026960"/>
    </source>
</evidence>
<evidence type="ECO:0000313" key="2">
    <source>
        <dbReference type="EnsemblPlants" id="OBART07G12670.1"/>
    </source>
</evidence>
<dbReference type="HOGENOM" id="CLU_998805_0_0_1"/>
<name>A0A0D3GQE4_9ORYZ</name>
<organism evidence="2">
    <name type="scientific">Oryza barthii</name>
    <dbReference type="NCBI Taxonomy" id="65489"/>
    <lineage>
        <taxon>Eukaryota</taxon>
        <taxon>Viridiplantae</taxon>
        <taxon>Streptophyta</taxon>
        <taxon>Embryophyta</taxon>
        <taxon>Tracheophyta</taxon>
        <taxon>Spermatophyta</taxon>
        <taxon>Magnoliopsida</taxon>
        <taxon>Liliopsida</taxon>
        <taxon>Poales</taxon>
        <taxon>Poaceae</taxon>
        <taxon>BOP clade</taxon>
        <taxon>Oryzoideae</taxon>
        <taxon>Oryzeae</taxon>
        <taxon>Oryzinae</taxon>
        <taxon>Oryza</taxon>
    </lineage>
</organism>
<reference evidence="2" key="2">
    <citation type="submission" date="2015-03" db="UniProtKB">
        <authorList>
            <consortium name="EnsemblPlants"/>
        </authorList>
    </citation>
    <scope>IDENTIFICATION</scope>
</reference>
<feature type="region of interest" description="Disordered" evidence="1">
    <location>
        <begin position="163"/>
        <end position="206"/>
    </location>
</feature>
<feature type="compositionally biased region" description="Basic and acidic residues" evidence="1">
    <location>
        <begin position="189"/>
        <end position="206"/>
    </location>
</feature>
<feature type="region of interest" description="Disordered" evidence="1">
    <location>
        <begin position="15"/>
        <end position="44"/>
    </location>
</feature>
<feature type="region of interest" description="Disordered" evidence="1">
    <location>
        <begin position="228"/>
        <end position="252"/>
    </location>
</feature>
<keyword evidence="3" id="KW-1185">Reference proteome</keyword>
<proteinExistence type="predicted"/>
<dbReference type="EnsemblPlants" id="OBART07G12670.1">
    <property type="protein sequence ID" value="OBART07G12670.1"/>
    <property type="gene ID" value="OBART07G12670"/>
</dbReference>
<dbReference type="Gramene" id="OBART07G12670.1">
    <property type="protein sequence ID" value="OBART07G12670.1"/>
    <property type="gene ID" value="OBART07G12670"/>
</dbReference>
<evidence type="ECO:0000256" key="1">
    <source>
        <dbReference type="SAM" id="MobiDB-lite"/>
    </source>
</evidence>
<protein>
    <submittedName>
        <fullName evidence="2">Uncharacterized protein</fullName>
    </submittedName>
</protein>
<dbReference type="Proteomes" id="UP000026960">
    <property type="component" value="Chromosome 7"/>
</dbReference>
<feature type="compositionally biased region" description="Basic residues" evidence="1">
    <location>
        <begin position="176"/>
        <end position="187"/>
    </location>
</feature>
<dbReference type="PaxDb" id="65489-OBART07G12670.1"/>
<feature type="compositionally biased region" description="Polar residues" evidence="1">
    <location>
        <begin position="18"/>
        <end position="44"/>
    </location>
</feature>
<reference evidence="2" key="1">
    <citation type="journal article" date="2009" name="Rice">
        <title>De Novo Next Generation Sequencing of Plant Genomes.</title>
        <authorList>
            <person name="Rounsley S."/>
            <person name="Marri P.R."/>
            <person name="Yu Y."/>
            <person name="He R."/>
            <person name="Sisneros N."/>
            <person name="Goicoechea J.L."/>
            <person name="Lee S.J."/>
            <person name="Angelova A."/>
            <person name="Kudrna D."/>
            <person name="Luo M."/>
            <person name="Affourtit J."/>
            <person name="Desany B."/>
            <person name="Knight J."/>
            <person name="Niazi F."/>
            <person name="Egholm M."/>
            <person name="Wing R.A."/>
        </authorList>
    </citation>
    <scope>NUCLEOTIDE SEQUENCE [LARGE SCALE GENOMIC DNA]</scope>
    <source>
        <strain evidence="2">cv. IRGC 105608</strain>
    </source>
</reference>
<dbReference type="AlphaFoldDB" id="A0A0D3GQE4"/>
<sequence length="279" mass="31582">MANLNSYHLATWADSAKTRNPTGPGSSYENIAKTWNPTGPGSSPENMWLHVRLRSMTYEVKSLIDKGNLPNYNSTQLNSRLTQRPYPGTITQIHYHLTRFTQNHPSPRLKRDLDSLDLFEDFGWQVPHVGVTGEKASSSCSITRPGRALAMVGPAALARRRWRRSSAMAHGGCGKQWRRQRRSRPTRWRSTELRDGVEMAHGDERRTPELRWREKRRRERERGLSLGALPAAAAWEGDGDDDGAAPDSGTKQRWRRLLTVEMAAALEKGGKRGGGRWYL</sequence>
<accession>A0A0D3GQE4</accession>